<reference evidence="1" key="1">
    <citation type="submission" date="2023-04" db="EMBL/GenBank/DDBJ databases">
        <title>Draft Genome sequencing of Naganishia species isolated from polar environments using Oxford Nanopore Technology.</title>
        <authorList>
            <person name="Leo P."/>
            <person name="Venkateswaran K."/>
        </authorList>
    </citation>
    <scope>NUCLEOTIDE SEQUENCE</scope>
    <source>
        <strain evidence="1">MNA-CCFEE 5261</strain>
    </source>
</reference>
<keyword evidence="2" id="KW-1185">Reference proteome</keyword>
<proteinExistence type="predicted"/>
<protein>
    <submittedName>
        <fullName evidence="1">Uncharacterized protein</fullName>
    </submittedName>
</protein>
<dbReference type="Proteomes" id="UP001241377">
    <property type="component" value="Unassembled WGS sequence"/>
</dbReference>
<sequence>MVVLAASICTKSGKPLVSRQFRPLTKPRIDGLLSSFPKLIPPGSQHTTVESPDGSVRFVYQPFDEVYVVLVTNKGSNILQDIQTLSLLVRLISSLTPALNEPSILASSFELLCAFDEVVSLGYKENVSLQQVRNVLEGESHEEKIQEIIARNKEAEAKEELKRRAKQLENQRREQQRIQRAQGPSYPASHSGGFGSSNSGGYSSGGMAGGYTPVSATSNIAHDAYTTPRTSSPAFSSGGAAKAPAFKGSGMKLGAKRGNKGRDELMEALGSEAVVQEPEPEAVREDVHHASHAVQADEHVLPEVEKDSIHVTIRERLSLTVLRDNGGLSNFDLRGDLDLRITSPDKSHLRLILAPPPSRIAAITAVPGNKDLQFQQHPNVSKFGPGGAGEEKTIALKNPERGFPINQGVGVLRWRLSSKDESLVPININCWPSPRGDGKCDVNIEYELEASDMVLQDMKIMIPLPTGAYPEVTSSTSSYTYDAVSSHLIWTTDEVSSALPSGSLEFVVDMAGDDTGVFYPVQVGFVSAQSLAGVSVARAEVVDADEAEFSHETVLSVDRFEIV</sequence>
<accession>A0ACC2VJI0</accession>
<evidence type="ECO:0000313" key="2">
    <source>
        <dbReference type="Proteomes" id="UP001241377"/>
    </source>
</evidence>
<comment type="caution">
    <text evidence="1">The sequence shown here is derived from an EMBL/GenBank/DDBJ whole genome shotgun (WGS) entry which is preliminary data.</text>
</comment>
<organism evidence="1 2">
    <name type="scientific">Naganishia cerealis</name>
    <dbReference type="NCBI Taxonomy" id="610337"/>
    <lineage>
        <taxon>Eukaryota</taxon>
        <taxon>Fungi</taxon>
        <taxon>Dikarya</taxon>
        <taxon>Basidiomycota</taxon>
        <taxon>Agaricomycotina</taxon>
        <taxon>Tremellomycetes</taxon>
        <taxon>Filobasidiales</taxon>
        <taxon>Filobasidiaceae</taxon>
        <taxon>Naganishia</taxon>
    </lineage>
</organism>
<gene>
    <name evidence="1" type="ORF">QFC19_006195</name>
</gene>
<name>A0ACC2VJI0_9TREE</name>
<dbReference type="EMBL" id="JASBWR010000072">
    <property type="protein sequence ID" value="KAJ9098971.1"/>
    <property type="molecule type" value="Genomic_DNA"/>
</dbReference>
<evidence type="ECO:0000313" key="1">
    <source>
        <dbReference type="EMBL" id="KAJ9098971.1"/>
    </source>
</evidence>